<dbReference type="PANTHER" id="PTHR12110">
    <property type="entry name" value="HYDROXYPYRUVATE ISOMERASE"/>
    <property type="match status" value="1"/>
</dbReference>
<evidence type="ECO:0000259" key="1">
    <source>
        <dbReference type="Pfam" id="PF01261"/>
    </source>
</evidence>
<dbReference type="NCBIfam" id="TIGR04379">
    <property type="entry name" value="myo_inos_iolE"/>
    <property type="match status" value="1"/>
</dbReference>
<dbReference type="EMBL" id="JAJBZT010000030">
    <property type="protein sequence ID" value="MCB6185430.1"/>
    <property type="molecule type" value="Genomic_DNA"/>
</dbReference>
<protein>
    <submittedName>
        <fullName evidence="2">Myo-inosose-2 dehydratase</fullName>
        <ecNumber evidence="2">4.2.1.44</ecNumber>
    </submittedName>
</protein>
<dbReference type="Proteomes" id="UP001165395">
    <property type="component" value="Unassembled WGS sequence"/>
</dbReference>
<dbReference type="InterPro" id="IPR030823">
    <property type="entry name" value="IolE/MocC"/>
</dbReference>
<gene>
    <name evidence="2" type="primary">iolE</name>
    <name evidence="2" type="ORF">LIN78_17955</name>
</gene>
<dbReference type="Gene3D" id="3.20.20.150">
    <property type="entry name" value="Divalent-metal-dependent TIM barrel enzymes"/>
    <property type="match status" value="1"/>
</dbReference>
<evidence type="ECO:0000313" key="3">
    <source>
        <dbReference type="Proteomes" id="UP001165395"/>
    </source>
</evidence>
<organism evidence="2 3">
    <name type="scientific">Leeia speluncae</name>
    <dbReference type="NCBI Taxonomy" id="2884804"/>
    <lineage>
        <taxon>Bacteria</taxon>
        <taxon>Pseudomonadati</taxon>
        <taxon>Pseudomonadota</taxon>
        <taxon>Betaproteobacteria</taxon>
        <taxon>Neisseriales</taxon>
        <taxon>Leeiaceae</taxon>
        <taxon>Leeia</taxon>
    </lineage>
</organism>
<dbReference type="RefSeq" id="WP_227182261.1">
    <property type="nucleotide sequence ID" value="NZ_JAJBZT010000030.1"/>
</dbReference>
<dbReference type="InterPro" id="IPR013022">
    <property type="entry name" value="Xyl_isomerase-like_TIM-brl"/>
</dbReference>
<proteinExistence type="predicted"/>
<accession>A0ABS8DB45</accession>
<sequence length="238" mass="26609">LEEGKEIGYQGFELGNKFPKEKEALKAKLGEYGFECVSGWYSSFLAHGTVEEEIDRVSAHLDKLLYNGSNVMVYGECAGTIQGDRSKALYMRPKFTSDAQWQAYAEKVTKFGDWLLARGMRLAYHHHMGAYVETPEDVDMLMKLTGESVGLLFDTGHMTFAGGDALTELKKHINRVCHFHCKDVRSDIIKLARNRNWAFLDSVLNGAFTVPGDGAINFAPILQTLAENGYKGWLVVEA</sequence>
<dbReference type="EC" id="4.2.1.44" evidence="2"/>
<feature type="domain" description="Xylose isomerase-like TIM barrel" evidence="1">
    <location>
        <begin position="2"/>
        <end position="237"/>
    </location>
</feature>
<dbReference type="PANTHER" id="PTHR12110:SF41">
    <property type="entry name" value="INOSOSE DEHYDRATASE"/>
    <property type="match status" value="1"/>
</dbReference>
<comment type="caution">
    <text evidence="2">The sequence shown here is derived from an EMBL/GenBank/DDBJ whole genome shotgun (WGS) entry which is preliminary data.</text>
</comment>
<keyword evidence="2" id="KW-0456">Lyase</keyword>
<keyword evidence="3" id="KW-1185">Reference proteome</keyword>
<dbReference type="InterPro" id="IPR050312">
    <property type="entry name" value="IolE/XylAMocC-like"/>
</dbReference>
<dbReference type="GO" id="GO:0050114">
    <property type="term" value="F:myo-inosose-2 dehydratase activity"/>
    <property type="evidence" value="ECO:0007669"/>
    <property type="project" value="UniProtKB-EC"/>
</dbReference>
<feature type="non-terminal residue" evidence="2">
    <location>
        <position position="1"/>
    </location>
</feature>
<reference evidence="2" key="1">
    <citation type="submission" date="2021-10" db="EMBL/GenBank/DDBJ databases">
        <title>The complete genome sequence of Leeia sp. TBRC 13508.</title>
        <authorList>
            <person name="Charoenyingcharoen P."/>
            <person name="Yukphan P."/>
        </authorList>
    </citation>
    <scope>NUCLEOTIDE SEQUENCE</scope>
    <source>
        <strain evidence="2">TBRC 13508</strain>
    </source>
</reference>
<dbReference type="InterPro" id="IPR036237">
    <property type="entry name" value="Xyl_isomerase-like_sf"/>
</dbReference>
<dbReference type="SUPFAM" id="SSF51658">
    <property type="entry name" value="Xylose isomerase-like"/>
    <property type="match status" value="1"/>
</dbReference>
<name>A0ABS8DB45_9NEIS</name>
<feature type="non-terminal residue" evidence="2">
    <location>
        <position position="238"/>
    </location>
</feature>
<dbReference type="Pfam" id="PF01261">
    <property type="entry name" value="AP_endonuc_2"/>
    <property type="match status" value="1"/>
</dbReference>
<evidence type="ECO:0000313" key="2">
    <source>
        <dbReference type="EMBL" id="MCB6185430.1"/>
    </source>
</evidence>